<dbReference type="NCBIfam" id="TIGR02937">
    <property type="entry name" value="sigma70-ECF"/>
    <property type="match status" value="1"/>
</dbReference>
<dbReference type="InterPro" id="IPR013249">
    <property type="entry name" value="RNA_pol_sigma70_r4_t2"/>
</dbReference>
<dbReference type="Proteomes" id="UP001597183">
    <property type="component" value="Unassembled WGS sequence"/>
</dbReference>
<sequence>MTAEQESEPVDVLAALVEDAVRGDGRAITALVRATQRDLMRFLGTLVPAAEVEDLTQETFIRMVRSLPGFAGRSTVRTWLFAIARRVAADHTRTTSRRPRAAALPDWQATAESVVWPGGSRFEEQQALTALIGGLSTDRRDAFVLTQIAGLSYAEAAEVIGCPIGTVRSRVARARDDLLTAMRDEQPPTRATG</sequence>
<dbReference type="InterPro" id="IPR013325">
    <property type="entry name" value="RNA_pol_sigma_r2"/>
</dbReference>
<dbReference type="Gene3D" id="1.10.1740.10">
    <property type="match status" value="1"/>
</dbReference>
<dbReference type="Pfam" id="PF08281">
    <property type="entry name" value="Sigma70_r4_2"/>
    <property type="match status" value="1"/>
</dbReference>
<name>A0ABW4A4C3_9ACTN</name>
<keyword evidence="8" id="KW-1185">Reference proteome</keyword>
<dbReference type="SUPFAM" id="SSF88659">
    <property type="entry name" value="Sigma3 and sigma4 domains of RNA polymerase sigma factors"/>
    <property type="match status" value="1"/>
</dbReference>
<comment type="similarity">
    <text evidence="1">Belongs to the sigma-70 factor family. ECF subfamily.</text>
</comment>
<dbReference type="EMBL" id="JBHTMK010000007">
    <property type="protein sequence ID" value="MFD1365055.1"/>
    <property type="molecule type" value="Genomic_DNA"/>
</dbReference>
<dbReference type="CDD" id="cd06171">
    <property type="entry name" value="Sigma70_r4"/>
    <property type="match status" value="1"/>
</dbReference>
<dbReference type="RefSeq" id="WP_317795213.1">
    <property type="nucleotide sequence ID" value="NZ_AP028461.1"/>
</dbReference>
<feature type="domain" description="RNA polymerase sigma factor 70 region 4 type 2" evidence="6">
    <location>
        <begin position="126"/>
        <end position="177"/>
    </location>
</feature>
<dbReference type="PANTHER" id="PTHR43133">
    <property type="entry name" value="RNA POLYMERASE ECF-TYPE SIGMA FACTO"/>
    <property type="match status" value="1"/>
</dbReference>
<evidence type="ECO:0000259" key="6">
    <source>
        <dbReference type="Pfam" id="PF08281"/>
    </source>
</evidence>
<dbReference type="InterPro" id="IPR014284">
    <property type="entry name" value="RNA_pol_sigma-70_dom"/>
</dbReference>
<dbReference type="Gene3D" id="1.10.10.10">
    <property type="entry name" value="Winged helix-like DNA-binding domain superfamily/Winged helix DNA-binding domain"/>
    <property type="match status" value="1"/>
</dbReference>
<dbReference type="InterPro" id="IPR013324">
    <property type="entry name" value="RNA_pol_sigma_r3/r4-like"/>
</dbReference>
<dbReference type="InterPro" id="IPR039425">
    <property type="entry name" value="RNA_pol_sigma-70-like"/>
</dbReference>
<organism evidence="7 8">
    <name type="scientific">Actinoplanes sichuanensis</name>
    <dbReference type="NCBI Taxonomy" id="512349"/>
    <lineage>
        <taxon>Bacteria</taxon>
        <taxon>Bacillati</taxon>
        <taxon>Actinomycetota</taxon>
        <taxon>Actinomycetes</taxon>
        <taxon>Micromonosporales</taxon>
        <taxon>Micromonosporaceae</taxon>
        <taxon>Actinoplanes</taxon>
    </lineage>
</organism>
<evidence type="ECO:0000313" key="8">
    <source>
        <dbReference type="Proteomes" id="UP001597183"/>
    </source>
</evidence>
<evidence type="ECO:0000256" key="4">
    <source>
        <dbReference type="ARBA" id="ARBA00023163"/>
    </source>
</evidence>
<evidence type="ECO:0000256" key="3">
    <source>
        <dbReference type="ARBA" id="ARBA00023082"/>
    </source>
</evidence>
<evidence type="ECO:0000256" key="1">
    <source>
        <dbReference type="ARBA" id="ARBA00010641"/>
    </source>
</evidence>
<evidence type="ECO:0000256" key="2">
    <source>
        <dbReference type="ARBA" id="ARBA00023015"/>
    </source>
</evidence>
<keyword evidence="2" id="KW-0805">Transcription regulation</keyword>
<dbReference type="SUPFAM" id="SSF88946">
    <property type="entry name" value="Sigma2 domain of RNA polymerase sigma factors"/>
    <property type="match status" value="1"/>
</dbReference>
<keyword evidence="3" id="KW-0731">Sigma factor</keyword>
<feature type="domain" description="RNA polymerase sigma-70 region 2" evidence="5">
    <location>
        <begin position="31"/>
        <end position="97"/>
    </location>
</feature>
<dbReference type="PANTHER" id="PTHR43133:SF61">
    <property type="entry name" value="ECF RNA POLYMERASE SIGMA FACTOR SIGC"/>
    <property type="match status" value="1"/>
</dbReference>
<comment type="caution">
    <text evidence="7">The sequence shown here is derived from an EMBL/GenBank/DDBJ whole genome shotgun (WGS) entry which is preliminary data.</text>
</comment>
<accession>A0ABW4A4C3</accession>
<evidence type="ECO:0000313" key="7">
    <source>
        <dbReference type="EMBL" id="MFD1365055.1"/>
    </source>
</evidence>
<keyword evidence="4" id="KW-0804">Transcription</keyword>
<reference evidence="8" key="1">
    <citation type="journal article" date="2019" name="Int. J. Syst. Evol. Microbiol.">
        <title>The Global Catalogue of Microorganisms (GCM) 10K type strain sequencing project: providing services to taxonomists for standard genome sequencing and annotation.</title>
        <authorList>
            <consortium name="The Broad Institute Genomics Platform"/>
            <consortium name="The Broad Institute Genome Sequencing Center for Infectious Disease"/>
            <person name="Wu L."/>
            <person name="Ma J."/>
        </authorList>
    </citation>
    <scope>NUCLEOTIDE SEQUENCE [LARGE SCALE GENOMIC DNA]</scope>
    <source>
        <strain evidence="8">CCM 7526</strain>
    </source>
</reference>
<proteinExistence type="inferred from homology"/>
<dbReference type="InterPro" id="IPR036388">
    <property type="entry name" value="WH-like_DNA-bd_sf"/>
</dbReference>
<dbReference type="InterPro" id="IPR007627">
    <property type="entry name" value="RNA_pol_sigma70_r2"/>
</dbReference>
<evidence type="ECO:0000259" key="5">
    <source>
        <dbReference type="Pfam" id="PF04542"/>
    </source>
</evidence>
<gene>
    <name evidence="7" type="ORF">ACFQ5G_06825</name>
</gene>
<protein>
    <submittedName>
        <fullName evidence="7">Sigma-70 family RNA polymerase sigma factor</fullName>
    </submittedName>
</protein>
<dbReference type="Pfam" id="PF04542">
    <property type="entry name" value="Sigma70_r2"/>
    <property type="match status" value="1"/>
</dbReference>